<dbReference type="AlphaFoldDB" id="A0AAD1SZ41"/>
<evidence type="ECO:0000256" key="1">
    <source>
        <dbReference type="SAM" id="MobiDB-lite"/>
    </source>
</evidence>
<feature type="region of interest" description="Disordered" evidence="1">
    <location>
        <begin position="42"/>
        <end position="103"/>
    </location>
</feature>
<sequence>MGQDPAATTDDPTSYGHLLPLGVPEGLVLYPPGLDIQGFAFTGAVTPPTMPGPARNSEDSHNRSGGSEPLHYTGVHPLKKPEQHRPSSWTFKTMTGPSTDSTT</sequence>
<name>A0AAD1SZ41_PELCU</name>
<organism evidence="2 3">
    <name type="scientific">Pelobates cultripes</name>
    <name type="common">Western spadefoot toad</name>
    <dbReference type="NCBI Taxonomy" id="61616"/>
    <lineage>
        <taxon>Eukaryota</taxon>
        <taxon>Metazoa</taxon>
        <taxon>Chordata</taxon>
        <taxon>Craniata</taxon>
        <taxon>Vertebrata</taxon>
        <taxon>Euteleostomi</taxon>
        <taxon>Amphibia</taxon>
        <taxon>Batrachia</taxon>
        <taxon>Anura</taxon>
        <taxon>Pelobatoidea</taxon>
        <taxon>Pelobatidae</taxon>
        <taxon>Pelobates</taxon>
    </lineage>
</organism>
<evidence type="ECO:0000313" key="2">
    <source>
        <dbReference type="EMBL" id="CAH2313184.1"/>
    </source>
</evidence>
<proteinExistence type="predicted"/>
<keyword evidence="3" id="KW-1185">Reference proteome</keyword>
<protein>
    <submittedName>
        <fullName evidence="2">Uncharacterized protein</fullName>
    </submittedName>
</protein>
<reference evidence="2" key="1">
    <citation type="submission" date="2022-03" db="EMBL/GenBank/DDBJ databases">
        <authorList>
            <person name="Alioto T."/>
            <person name="Alioto T."/>
            <person name="Gomez Garrido J."/>
        </authorList>
    </citation>
    <scope>NUCLEOTIDE SEQUENCE</scope>
</reference>
<feature type="compositionally biased region" description="Polar residues" evidence="1">
    <location>
        <begin position="86"/>
        <end position="103"/>
    </location>
</feature>
<dbReference type="Proteomes" id="UP001295444">
    <property type="component" value="Chromosome 08"/>
</dbReference>
<evidence type="ECO:0000313" key="3">
    <source>
        <dbReference type="Proteomes" id="UP001295444"/>
    </source>
</evidence>
<gene>
    <name evidence="2" type="ORF">PECUL_23A054305</name>
</gene>
<accession>A0AAD1SZ41</accession>
<dbReference type="EMBL" id="OW240919">
    <property type="protein sequence ID" value="CAH2313184.1"/>
    <property type="molecule type" value="Genomic_DNA"/>
</dbReference>